<name>A0A9Q9IGH2_9ACTN</name>
<dbReference type="AlphaFoldDB" id="A0A9Q9IGH2"/>
<accession>A0A9Q9IGH2</accession>
<evidence type="ECO:0000256" key="1">
    <source>
        <dbReference type="SAM" id="MobiDB-lite"/>
    </source>
</evidence>
<evidence type="ECO:0000313" key="2">
    <source>
        <dbReference type="EMBL" id="UWZ52738.1"/>
    </source>
</evidence>
<gene>
    <name evidence="2" type="ORF">Daura_39910</name>
</gene>
<feature type="region of interest" description="Disordered" evidence="1">
    <location>
        <begin position="25"/>
        <end position="60"/>
    </location>
</feature>
<dbReference type="Proteomes" id="UP001058003">
    <property type="component" value="Chromosome"/>
</dbReference>
<keyword evidence="3" id="KW-1185">Reference proteome</keyword>
<sequence>MAGWLFADLFLLLLVTALAVLPAKGSTAPEPGPTASSSAGSSAPPSAPPPSPTRPAGLDPEFLTFTIPVSPAALRAGGGALDQFVTLVEAEMRQRDLQARKVGFVLVFATDTDPDRGVTTGTKGLDLLRQRSDVFRSAVGFGYWGGQGDDFELKVFLLN</sequence>
<evidence type="ECO:0000313" key="3">
    <source>
        <dbReference type="Proteomes" id="UP001058003"/>
    </source>
</evidence>
<proteinExistence type="predicted"/>
<reference evidence="2" key="1">
    <citation type="submission" date="2021-04" db="EMBL/GenBank/DDBJ databases">
        <title>Dactylosporangium aurantiacum NRRL B-8018 full assembly.</title>
        <authorList>
            <person name="Hartkoorn R.C."/>
            <person name="Beaudoing E."/>
            <person name="Hot D."/>
        </authorList>
    </citation>
    <scope>NUCLEOTIDE SEQUENCE</scope>
    <source>
        <strain evidence="2">NRRL B-8018</strain>
    </source>
</reference>
<protein>
    <submittedName>
        <fullName evidence="2">Uncharacterized protein</fullName>
    </submittedName>
</protein>
<dbReference type="OrthoDB" id="4227425at2"/>
<organism evidence="2 3">
    <name type="scientific">Dactylosporangium aurantiacum</name>
    <dbReference type="NCBI Taxonomy" id="35754"/>
    <lineage>
        <taxon>Bacteria</taxon>
        <taxon>Bacillati</taxon>
        <taxon>Actinomycetota</taxon>
        <taxon>Actinomycetes</taxon>
        <taxon>Micromonosporales</taxon>
        <taxon>Micromonosporaceae</taxon>
        <taxon>Dactylosporangium</taxon>
    </lineage>
</organism>
<dbReference type="EMBL" id="CP073767">
    <property type="protein sequence ID" value="UWZ52738.1"/>
    <property type="molecule type" value="Genomic_DNA"/>
</dbReference>
<dbReference type="RefSeq" id="WP_156089530.1">
    <property type="nucleotide sequence ID" value="NZ_CP073767.1"/>
</dbReference>
<dbReference type="KEGG" id="daur:Daura_39910"/>
<feature type="compositionally biased region" description="Low complexity" evidence="1">
    <location>
        <begin position="25"/>
        <end position="44"/>
    </location>
</feature>